<dbReference type="AlphaFoldDB" id="A0A418BB03"/>
<dbReference type="EMBL" id="QUSY01000003">
    <property type="protein sequence ID" value="RHY35406.1"/>
    <property type="molecule type" value="Genomic_DNA"/>
</dbReference>
<feature type="domain" description="K Homology" evidence="4">
    <location>
        <begin position="108"/>
        <end position="181"/>
    </location>
</feature>
<name>A0A418BB03_9STRA</name>
<dbReference type="Pfam" id="PF22675">
    <property type="entry name" value="KH-I_KHDC4-BBP"/>
    <property type="match status" value="1"/>
</dbReference>
<gene>
    <name evidence="5" type="ORF">DYB32_000123</name>
</gene>
<dbReference type="InterPro" id="IPR036612">
    <property type="entry name" value="KH_dom_type_1_sf"/>
</dbReference>
<reference evidence="5 6" key="1">
    <citation type="submission" date="2018-08" db="EMBL/GenBank/DDBJ databases">
        <title>Aphanomyces genome sequencing and annotation.</title>
        <authorList>
            <person name="Minardi D."/>
            <person name="Oidtmann B."/>
            <person name="Van Der Giezen M."/>
            <person name="Studholme D.J."/>
        </authorList>
    </citation>
    <scope>NUCLEOTIDE SEQUENCE [LARGE SCALE GENOMIC DNA]</scope>
    <source>
        <strain evidence="5 6">NJM0002</strain>
    </source>
</reference>
<accession>A0A418BB03</accession>
<keyword evidence="6" id="KW-1185">Reference proteome</keyword>
<dbReference type="VEuPathDB" id="FungiDB:H310_13149"/>
<evidence type="ECO:0000259" key="4">
    <source>
        <dbReference type="SMART" id="SM00322"/>
    </source>
</evidence>
<feature type="domain" description="K Homology" evidence="4">
    <location>
        <begin position="191"/>
        <end position="263"/>
    </location>
</feature>
<keyword evidence="2" id="KW-0694">RNA-binding</keyword>
<evidence type="ECO:0000256" key="1">
    <source>
        <dbReference type="ARBA" id="ARBA00022737"/>
    </source>
</evidence>
<dbReference type="SMART" id="SM00322">
    <property type="entry name" value="KH"/>
    <property type="match status" value="4"/>
</dbReference>
<dbReference type="Gene3D" id="3.30.1370.10">
    <property type="entry name" value="K Homology domain, type 1"/>
    <property type="match status" value="4"/>
</dbReference>
<keyword evidence="1" id="KW-0677">Repeat</keyword>
<feature type="domain" description="K Homology" evidence="4">
    <location>
        <begin position="272"/>
        <end position="346"/>
    </location>
</feature>
<dbReference type="PROSITE" id="PS50084">
    <property type="entry name" value="KH_TYPE_1"/>
    <property type="match status" value="4"/>
</dbReference>
<dbReference type="CDD" id="cd02395">
    <property type="entry name" value="KH-I_BBP"/>
    <property type="match status" value="1"/>
</dbReference>
<dbReference type="PANTHER" id="PTHR10288">
    <property type="entry name" value="KH DOMAIN CONTAINING RNA BINDING PROTEIN"/>
    <property type="match status" value="1"/>
</dbReference>
<dbReference type="SUPFAM" id="SSF54791">
    <property type="entry name" value="Eukaryotic type KH-domain (KH-domain type I)"/>
    <property type="match status" value="4"/>
</dbReference>
<feature type="domain" description="K Homology" evidence="4">
    <location>
        <begin position="4"/>
        <end position="88"/>
    </location>
</feature>
<protein>
    <recommendedName>
        <fullName evidence="4">K Homology domain-containing protein</fullName>
    </recommendedName>
</protein>
<evidence type="ECO:0000256" key="2">
    <source>
        <dbReference type="PROSITE-ProRule" id="PRU00117"/>
    </source>
</evidence>
<proteinExistence type="predicted"/>
<dbReference type="InterPro" id="IPR055256">
    <property type="entry name" value="KH_1_KHDC4/BBP-like"/>
</dbReference>
<sequence length="352" mass="37982">MGKKLKKVYIPVEKYPDINFMGLLIGPRGSNQKRMETLSGSKILIRGRGSSKEPSGDADEDEDLHVLITADTDEQIARAQREVEDILFNPEQAMKLKQEQLRHGYGDDNTTLNIPVPKSLVGLIIGKGGETIRELQGKSGCHIQVARENEVNPDLTERTVMCSGTPAQVEIAKQLITDLLGDRLHGGSGHSGETMKLSVPNDKVGLIIGRQGSTVKGVQQRSGASIVIPPAPDTENPGLRTLMITGSHDAREKARQEIQLLVSDQHSLVPAGTNVIYMQIPNDRVGIVIGRGGSTIKAVQDRNNVRVQIPNVVDPGSMPEVRTITISASNMESIAMAKAEIDAILLGVGVHV</sequence>
<dbReference type="InterPro" id="IPR004087">
    <property type="entry name" value="KH_dom"/>
</dbReference>
<comment type="caution">
    <text evidence="5">The sequence shown here is derived from an EMBL/GenBank/DDBJ whole genome shotgun (WGS) entry which is preliminary data.</text>
</comment>
<organism evidence="5 6">
    <name type="scientific">Aphanomyces invadans</name>
    <dbReference type="NCBI Taxonomy" id="157072"/>
    <lineage>
        <taxon>Eukaryota</taxon>
        <taxon>Sar</taxon>
        <taxon>Stramenopiles</taxon>
        <taxon>Oomycota</taxon>
        <taxon>Saprolegniomycetes</taxon>
        <taxon>Saprolegniales</taxon>
        <taxon>Verrucalvaceae</taxon>
        <taxon>Aphanomyces</taxon>
    </lineage>
</organism>
<dbReference type="GO" id="GO:0003723">
    <property type="term" value="F:RNA binding"/>
    <property type="evidence" value="ECO:0007669"/>
    <property type="project" value="UniProtKB-UniRule"/>
</dbReference>
<evidence type="ECO:0000313" key="6">
    <source>
        <dbReference type="Proteomes" id="UP000285060"/>
    </source>
</evidence>
<evidence type="ECO:0000313" key="5">
    <source>
        <dbReference type="EMBL" id="RHY35406.1"/>
    </source>
</evidence>
<dbReference type="InterPro" id="IPR004088">
    <property type="entry name" value="KH_dom_type_1"/>
</dbReference>
<feature type="region of interest" description="Disordered" evidence="3">
    <location>
        <begin position="42"/>
        <end position="61"/>
    </location>
</feature>
<dbReference type="CDD" id="cd00105">
    <property type="entry name" value="KH-I"/>
    <property type="match status" value="1"/>
</dbReference>
<dbReference type="Proteomes" id="UP000285060">
    <property type="component" value="Unassembled WGS sequence"/>
</dbReference>
<evidence type="ECO:0000256" key="3">
    <source>
        <dbReference type="SAM" id="MobiDB-lite"/>
    </source>
</evidence>
<dbReference type="Pfam" id="PF00013">
    <property type="entry name" value="KH_1"/>
    <property type="match status" value="3"/>
</dbReference>